<dbReference type="HOGENOM" id="CLU_067743_0_0_9"/>
<dbReference type="EMBL" id="AECS01000049">
    <property type="protein sequence ID" value="EFQ03345.1"/>
    <property type="molecule type" value="Genomic_DNA"/>
</dbReference>
<dbReference type="PANTHER" id="PTHR35579:SF3">
    <property type="entry name" value="CRISPR SYSTEM CMS ENDORIBONUCLEASE CSM3"/>
    <property type="match status" value="1"/>
</dbReference>
<dbReference type="STRING" id="706434.HMPREF9429_01773"/>
<keyword evidence="7" id="KW-0051">Antiviral defense</keyword>
<sequence length="236" mass="26076">MEVEIMSEQGVLRGKLMITGKVKLVTGLHIGAAQDFAPIGAVDRLFVRDPLTKEPVIPGSSLKGKLRTLLAKAEATGYVLNKINDDSELIKRLFGSAGKDTARPSRLQFYDLRMTDESVEKFSSLDLDTYIGEVKFENTISRLTAVATPRQIERVPSGAEFGFKLVYNIEREGELKEDIQALGTALQLLENDYLGGHGSRGYGKIAFEDLAVQDKFVKNGEAVDCNECENWLKGCR</sequence>
<dbReference type="PANTHER" id="PTHR35579">
    <property type="entry name" value="CRISPR SYSTEM CMS ENDORIBONUCLEASE CSM3"/>
    <property type="match status" value="1"/>
</dbReference>
<evidence type="ECO:0000313" key="11">
    <source>
        <dbReference type="Proteomes" id="UP000003195"/>
    </source>
</evidence>
<dbReference type="InterPro" id="IPR005537">
    <property type="entry name" value="RAMP_III_fam"/>
</dbReference>
<evidence type="ECO:0000256" key="4">
    <source>
        <dbReference type="ARBA" id="ARBA00022759"/>
    </source>
</evidence>
<comment type="similarity">
    <text evidence="1">Belongs to the CRISPR-associated Csm3 family.</text>
</comment>
<evidence type="ECO:0000259" key="9">
    <source>
        <dbReference type="Pfam" id="PF03787"/>
    </source>
</evidence>
<dbReference type="GO" id="GO:0004519">
    <property type="term" value="F:endonuclease activity"/>
    <property type="evidence" value="ECO:0007669"/>
    <property type="project" value="UniProtKB-KW"/>
</dbReference>
<dbReference type="Pfam" id="PF03787">
    <property type="entry name" value="RAMPs"/>
    <property type="match status" value="1"/>
</dbReference>
<reference evidence="10 11" key="1">
    <citation type="submission" date="2010-08" db="EMBL/GenBank/DDBJ databases">
        <authorList>
            <person name="Weinstock G."/>
            <person name="Sodergren E."/>
            <person name="Clifton S."/>
            <person name="Fulton L."/>
            <person name="Fulton B."/>
            <person name="Courtney L."/>
            <person name="Fronick C."/>
            <person name="Harrison M."/>
            <person name="Strong C."/>
            <person name="Farmer C."/>
            <person name="Delahaunty K."/>
            <person name="Markovic C."/>
            <person name="Hall O."/>
            <person name="Minx P."/>
            <person name="Tomlinson C."/>
            <person name="Mitreva M."/>
            <person name="Hou S."/>
            <person name="Chen J."/>
            <person name="Wollam A."/>
            <person name="Pepin K.H."/>
            <person name="Johnson M."/>
            <person name="Bhonagiri V."/>
            <person name="Zhang X."/>
            <person name="Suruliraj S."/>
            <person name="Warren W."/>
            <person name="Chinwalla A."/>
            <person name="Mardis E.R."/>
            <person name="Wilson R.K."/>
        </authorList>
    </citation>
    <scope>NUCLEOTIDE SEQUENCE [LARGE SCALE GENOMIC DNA]</scope>
    <source>
        <strain evidence="10 11">F0359</strain>
    </source>
</reference>
<dbReference type="Proteomes" id="UP000003195">
    <property type="component" value="Unassembled WGS sequence"/>
</dbReference>
<comment type="caution">
    <text evidence="10">The sequence shown here is derived from an EMBL/GenBank/DDBJ whole genome shotgun (WGS) entry which is preliminary data.</text>
</comment>
<keyword evidence="11" id="KW-1185">Reference proteome</keyword>
<evidence type="ECO:0000256" key="8">
    <source>
        <dbReference type="ARBA" id="ARBA00033183"/>
    </source>
</evidence>
<dbReference type="GO" id="GO:0016787">
    <property type="term" value="F:hydrolase activity"/>
    <property type="evidence" value="ECO:0007669"/>
    <property type="project" value="UniProtKB-KW"/>
</dbReference>
<dbReference type="GO" id="GO:0051607">
    <property type="term" value="P:defense response to virus"/>
    <property type="evidence" value="ECO:0007669"/>
    <property type="project" value="UniProtKB-KW"/>
</dbReference>
<dbReference type="NCBIfam" id="TIGR02582">
    <property type="entry name" value="cas7_TM1809"/>
    <property type="match status" value="1"/>
</dbReference>
<keyword evidence="5" id="KW-0378">Hydrolase</keyword>
<evidence type="ECO:0000256" key="1">
    <source>
        <dbReference type="ARBA" id="ARBA00006342"/>
    </source>
</evidence>
<gene>
    <name evidence="10" type="primary">csm3</name>
    <name evidence="10" type="ORF">HMPREF9429_01773</name>
</gene>
<evidence type="ECO:0000256" key="3">
    <source>
        <dbReference type="ARBA" id="ARBA00022722"/>
    </source>
</evidence>
<organism evidence="10 11">
    <name type="scientific">Megasphaera micronuciformis F0359</name>
    <dbReference type="NCBI Taxonomy" id="706434"/>
    <lineage>
        <taxon>Bacteria</taxon>
        <taxon>Bacillati</taxon>
        <taxon>Bacillota</taxon>
        <taxon>Negativicutes</taxon>
        <taxon>Veillonellales</taxon>
        <taxon>Veillonellaceae</taxon>
        <taxon>Megasphaera</taxon>
    </lineage>
</organism>
<keyword evidence="6" id="KW-0694">RNA-binding</keyword>
<dbReference type="InterPro" id="IPR052216">
    <property type="entry name" value="CRISPR_Csm3_endoribonuclease"/>
</dbReference>
<keyword evidence="3" id="KW-0540">Nuclease</keyword>
<name>E2ZE71_9FIRM</name>
<dbReference type="InterPro" id="IPR013412">
    <property type="entry name" value="CRISPR-assoc_RAMP_Csm3"/>
</dbReference>
<dbReference type="GO" id="GO:0003723">
    <property type="term" value="F:RNA binding"/>
    <property type="evidence" value="ECO:0007669"/>
    <property type="project" value="UniProtKB-KW"/>
</dbReference>
<protein>
    <recommendedName>
        <fullName evidence="2">CRISPR system Cms endoribonuclease Csm3</fullName>
    </recommendedName>
    <alternativeName>
        <fullName evidence="8">CRISPR type III A-associated RAMP protein Csm3</fullName>
    </alternativeName>
</protein>
<accession>E2ZE71</accession>
<evidence type="ECO:0000256" key="5">
    <source>
        <dbReference type="ARBA" id="ARBA00022801"/>
    </source>
</evidence>
<evidence type="ECO:0000256" key="7">
    <source>
        <dbReference type="ARBA" id="ARBA00023118"/>
    </source>
</evidence>
<proteinExistence type="inferred from homology"/>
<dbReference type="AlphaFoldDB" id="E2ZE71"/>
<evidence type="ECO:0000313" key="10">
    <source>
        <dbReference type="EMBL" id="EFQ03345.1"/>
    </source>
</evidence>
<evidence type="ECO:0000256" key="6">
    <source>
        <dbReference type="ARBA" id="ARBA00022884"/>
    </source>
</evidence>
<feature type="domain" description="CRISPR type III-associated protein" evidence="9">
    <location>
        <begin position="21"/>
        <end position="205"/>
    </location>
</feature>
<keyword evidence="4" id="KW-0255">Endonuclease</keyword>
<dbReference type="eggNOG" id="COG1337">
    <property type="taxonomic scope" value="Bacteria"/>
</dbReference>
<evidence type="ECO:0000256" key="2">
    <source>
        <dbReference type="ARBA" id="ARBA00022150"/>
    </source>
</evidence>